<organism evidence="7 8">
    <name type="scientific">Enterococcus wangshanyuanii</name>
    <dbReference type="NCBI Taxonomy" id="2005703"/>
    <lineage>
        <taxon>Bacteria</taxon>
        <taxon>Bacillati</taxon>
        <taxon>Bacillota</taxon>
        <taxon>Bacilli</taxon>
        <taxon>Lactobacillales</taxon>
        <taxon>Enterococcaceae</taxon>
        <taxon>Enterococcus</taxon>
    </lineage>
</organism>
<proteinExistence type="inferred from homology"/>
<name>A0ABQ1PXJ4_9ENTE</name>
<keyword evidence="5" id="KW-0808">Transferase</keyword>
<reference evidence="8" key="1">
    <citation type="journal article" date="2019" name="Int. J. Syst. Evol. Microbiol.">
        <title>The Global Catalogue of Microorganisms (GCM) 10K type strain sequencing project: providing services to taxonomists for standard genome sequencing and annotation.</title>
        <authorList>
            <consortium name="The Broad Institute Genomics Platform"/>
            <consortium name="The Broad Institute Genome Sequencing Center for Infectious Disease"/>
            <person name="Wu L."/>
            <person name="Ma J."/>
        </authorList>
    </citation>
    <scope>NUCLEOTIDE SEQUENCE [LARGE SCALE GENOMIC DNA]</scope>
    <source>
        <strain evidence="8">CGMCC 1.15942</strain>
    </source>
</reference>
<dbReference type="PANTHER" id="PTHR11076">
    <property type="entry name" value="DNA REPAIR POLYMERASE UMUC / TRANSFERASE FAMILY MEMBER"/>
    <property type="match status" value="1"/>
</dbReference>
<keyword evidence="5" id="KW-0239">DNA-directed DNA polymerase</keyword>
<dbReference type="InterPro" id="IPR036775">
    <property type="entry name" value="DNA_pol_Y-fam_lit_finger_sf"/>
</dbReference>
<evidence type="ECO:0000256" key="2">
    <source>
        <dbReference type="ARBA" id="ARBA00022457"/>
    </source>
</evidence>
<dbReference type="Gene3D" id="3.30.1490.100">
    <property type="entry name" value="DNA polymerase, Y-family, little finger domain"/>
    <property type="match status" value="1"/>
</dbReference>
<comment type="similarity">
    <text evidence="1">Belongs to the DNA polymerase type-Y family.</text>
</comment>
<dbReference type="Gene3D" id="3.40.1170.60">
    <property type="match status" value="1"/>
</dbReference>
<evidence type="ECO:0000256" key="4">
    <source>
        <dbReference type="ARBA" id="ARBA00022705"/>
    </source>
</evidence>
<dbReference type="SUPFAM" id="SSF100879">
    <property type="entry name" value="Lesion bypass DNA polymerase (Y-family), little finger domain"/>
    <property type="match status" value="1"/>
</dbReference>
<feature type="domain" description="UmuC" evidence="6">
    <location>
        <begin position="13"/>
        <end position="204"/>
    </location>
</feature>
<sequence length="438" mass="49340">MKFDYEKEPSRDILCIDCKSFYSSVECVERGLHPLKTMLIVMSGAENAGGLVLAASPLAKKVLGISNVTRSNEVPYHKDLLIVPPRMSYYMAKNVEINQIYKSFVADDDHAVFSVDESFLDVTNSLKLFGCKNAYEMAQLIQHKVKDQTGIYVTVGIGENPLLAKLALDNDAKHSKDFIAEWRYENVQEKVWGIHPMTEFCGIGNRTVRRLNWLGIRTIKEITEADPYRLKREFGVMGLQLYAHAHGIDRSFLGQRKPAAKMDKSIGNSQVLPRDYTRQDQLELVLREIADQVATRLRSSHLKTGCVAVSVGYSKGYIDKQGRSGWRKQMKIQLSNNTRILSEYVIQLFRSEYNGQDVRHVGISYSKLEKTDSLQLDLFSDPEEEFSEQRLDFLIDAIRKKYGFKSLIHASSLLDGATAVSRSGLISGHAGGNVGVQS</sequence>
<evidence type="ECO:0000313" key="7">
    <source>
        <dbReference type="EMBL" id="GGD05544.1"/>
    </source>
</evidence>
<dbReference type="Proteomes" id="UP000630615">
    <property type="component" value="Unassembled WGS sequence"/>
</dbReference>
<dbReference type="RefSeq" id="WP_088271865.1">
    <property type="nucleotide sequence ID" value="NZ_BMKI01000024.1"/>
</dbReference>
<evidence type="ECO:0000256" key="5">
    <source>
        <dbReference type="ARBA" id="ARBA00022932"/>
    </source>
</evidence>
<gene>
    <name evidence="7" type="ORF">GCM10011573_38720</name>
</gene>
<dbReference type="Gene3D" id="1.10.150.20">
    <property type="entry name" value="5' to 3' exonuclease, C-terminal subdomain"/>
    <property type="match status" value="1"/>
</dbReference>
<dbReference type="InterPro" id="IPR043128">
    <property type="entry name" value="Rev_trsase/Diguanyl_cyclase"/>
</dbReference>
<dbReference type="InterPro" id="IPR043502">
    <property type="entry name" value="DNA/RNA_pol_sf"/>
</dbReference>
<dbReference type="PROSITE" id="PS50173">
    <property type="entry name" value="UMUC"/>
    <property type="match status" value="1"/>
</dbReference>
<dbReference type="Gene3D" id="3.30.70.270">
    <property type="match status" value="1"/>
</dbReference>
<evidence type="ECO:0000256" key="1">
    <source>
        <dbReference type="ARBA" id="ARBA00010945"/>
    </source>
</evidence>
<dbReference type="Pfam" id="PF11799">
    <property type="entry name" value="IMS_C"/>
    <property type="match status" value="1"/>
</dbReference>
<dbReference type="InterPro" id="IPR050116">
    <property type="entry name" value="DNA_polymerase-Y"/>
</dbReference>
<dbReference type="InterPro" id="IPR001126">
    <property type="entry name" value="UmuC"/>
</dbReference>
<protein>
    <submittedName>
        <fullName evidence="7">Excinuclease ABC subunit A</fullName>
    </submittedName>
</protein>
<dbReference type="InterPro" id="IPR017961">
    <property type="entry name" value="DNA_pol_Y-fam_little_finger"/>
</dbReference>
<dbReference type="EMBL" id="BMKI01000024">
    <property type="protein sequence ID" value="GGD05544.1"/>
    <property type="molecule type" value="Genomic_DNA"/>
</dbReference>
<evidence type="ECO:0000256" key="3">
    <source>
        <dbReference type="ARBA" id="ARBA00022695"/>
    </source>
</evidence>
<dbReference type="Pfam" id="PF00817">
    <property type="entry name" value="IMS"/>
    <property type="match status" value="1"/>
</dbReference>
<dbReference type="SUPFAM" id="SSF56672">
    <property type="entry name" value="DNA/RNA polymerases"/>
    <property type="match status" value="1"/>
</dbReference>
<keyword evidence="4" id="KW-0235">DNA replication</keyword>
<dbReference type="CDD" id="cd01700">
    <property type="entry name" value="PolY_Pol_V_umuC"/>
    <property type="match status" value="1"/>
</dbReference>
<accession>A0ABQ1PXJ4</accession>
<dbReference type="InterPro" id="IPR053848">
    <property type="entry name" value="IMS_HHH_1"/>
</dbReference>
<dbReference type="PANTHER" id="PTHR11076:SF35">
    <property type="entry name" value="DNA REPAIR PROTEIN HOMOLOG YOBH"/>
    <property type="match status" value="1"/>
</dbReference>
<dbReference type="Pfam" id="PF21999">
    <property type="entry name" value="IMS_HHH_1"/>
    <property type="match status" value="1"/>
</dbReference>
<evidence type="ECO:0000259" key="6">
    <source>
        <dbReference type="PROSITE" id="PS50173"/>
    </source>
</evidence>
<comment type="caution">
    <text evidence="7">The sequence shown here is derived from an EMBL/GenBank/DDBJ whole genome shotgun (WGS) entry which is preliminary data.</text>
</comment>
<keyword evidence="3" id="KW-0548">Nucleotidyltransferase</keyword>
<evidence type="ECO:0000313" key="8">
    <source>
        <dbReference type="Proteomes" id="UP000630615"/>
    </source>
</evidence>
<keyword evidence="2" id="KW-0515">Mutator protein</keyword>
<keyword evidence="8" id="KW-1185">Reference proteome</keyword>